<feature type="transmembrane region" description="Helical" evidence="1">
    <location>
        <begin position="49"/>
        <end position="69"/>
    </location>
</feature>
<reference evidence="2 3" key="1">
    <citation type="submission" date="2024-05" db="EMBL/GenBank/DDBJ databases">
        <title>Three bacterial strains, DH-69, EH-24, and ECK-19 isolated from coastal sediments.</title>
        <authorList>
            <person name="Ye Y.-Q."/>
            <person name="Du Z.-J."/>
        </authorList>
    </citation>
    <scope>NUCLEOTIDE SEQUENCE [LARGE SCALE GENOMIC DNA]</scope>
    <source>
        <strain evidence="2 3">ECK-19</strain>
    </source>
</reference>
<feature type="transmembrane region" description="Helical" evidence="1">
    <location>
        <begin position="105"/>
        <end position="130"/>
    </location>
</feature>
<feature type="transmembrane region" description="Helical" evidence="1">
    <location>
        <begin position="75"/>
        <end position="93"/>
    </location>
</feature>
<sequence>MITTSTVLTLSLAKAFGIYMIAAGLSGLIDRERWSAMLNEFRAHKGLTYISGVFVFALGAALVMVHNIWTDPLAIAISIFCWVAAIEGVVLIAMPDPLMKWSASFLRPGAVFGFAVGIIIIGALLLLLGLTGRAGIA</sequence>
<organism evidence="2 3">
    <name type="scientific">Hyphococcus lacteus</name>
    <dbReference type="NCBI Taxonomy" id="3143536"/>
    <lineage>
        <taxon>Bacteria</taxon>
        <taxon>Pseudomonadati</taxon>
        <taxon>Pseudomonadota</taxon>
        <taxon>Alphaproteobacteria</taxon>
        <taxon>Parvularculales</taxon>
        <taxon>Parvularculaceae</taxon>
        <taxon>Hyphococcus</taxon>
    </lineage>
</organism>
<name>A0ABV3Z2B1_9PROT</name>
<comment type="caution">
    <text evidence="2">The sequence shown here is derived from an EMBL/GenBank/DDBJ whole genome shotgun (WGS) entry which is preliminary data.</text>
</comment>
<keyword evidence="1" id="KW-0812">Transmembrane</keyword>
<keyword evidence="3" id="KW-1185">Reference proteome</keyword>
<keyword evidence="1" id="KW-1133">Transmembrane helix</keyword>
<accession>A0ABV3Z2B1</accession>
<protein>
    <submittedName>
        <fullName evidence="2">DUF2065 domain-containing protein</fullName>
    </submittedName>
</protein>
<evidence type="ECO:0000313" key="2">
    <source>
        <dbReference type="EMBL" id="MEX6632397.1"/>
    </source>
</evidence>
<keyword evidence="1" id="KW-0472">Membrane</keyword>
<gene>
    <name evidence="2" type="ORF">ABFZ84_02455</name>
</gene>
<dbReference type="EMBL" id="JBEHZE010000001">
    <property type="protein sequence ID" value="MEX6632397.1"/>
    <property type="molecule type" value="Genomic_DNA"/>
</dbReference>
<proteinExistence type="predicted"/>
<dbReference type="RefSeq" id="WP_369312322.1">
    <property type="nucleotide sequence ID" value="NZ_JBEHZE010000001.1"/>
</dbReference>
<evidence type="ECO:0000313" key="3">
    <source>
        <dbReference type="Proteomes" id="UP001560685"/>
    </source>
</evidence>
<evidence type="ECO:0000256" key="1">
    <source>
        <dbReference type="SAM" id="Phobius"/>
    </source>
</evidence>
<dbReference type="Proteomes" id="UP001560685">
    <property type="component" value="Unassembled WGS sequence"/>
</dbReference>
<feature type="transmembrane region" description="Helical" evidence="1">
    <location>
        <begin position="6"/>
        <end position="29"/>
    </location>
</feature>